<dbReference type="InterPro" id="IPR050469">
    <property type="entry name" value="Diguanylate_Cyclase"/>
</dbReference>
<dbReference type="PROSITE" id="PS50887">
    <property type="entry name" value="GGDEF"/>
    <property type="match status" value="1"/>
</dbReference>
<dbReference type="AlphaFoldDB" id="A0A9D1YMU8"/>
<evidence type="ECO:0000313" key="4">
    <source>
        <dbReference type="Proteomes" id="UP000824007"/>
    </source>
</evidence>
<dbReference type="CDD" id="cd01949">
    <property type="entry name" value="GGDEF"/>
    <property type="match status" value="1"/>
</dbReference>
<dbReference type="GO" id="GO:0052621">
    <property type="term" value="F:diguanylate cyclase activity"/>
    <property type="evidence" value="ECO:0007669"/>
    <property type="project" value="TreeGrafter"/>
</dbReference>
<feature type="transmembrane region" description="Helical" evidence="1">
    <location>
        <begin position="61"/>
        <end position="78"/>
    </location>
</feature>
<evidence type="ECO:0000256" key="1">
    <source>
        <dbReference type="SAM" id="Phobius"/>
    </source>
</evidence>
<evidence type="ECO:0000259" key="2">
    <source>
        <dbReference type="PROSITE" id="PS50887"/>
    </source>
</evidence>
<dbReference type="NCBIfam" id="TIGR00254">
    <property type="entry name" value="GGDEF"/>
    <property type="match status" value="1"/>
</dbReference>
<feature type="transmembrane region" description="Helical" evidence="1">
    <location>
        <begin position="85"/>
        <end position="110"/>
    </location>
</feature>
<feature type="transmembrane region" description="Helical" evidence="1">
    <location>
        <begin position="184"/>
        <end position="204"/>
    </location>
</feature>
<reference evidence="3" key="2">
    <citation type="submission" date="2021-04" db="EMBL/GenBank/DDBJ databases">
        <authorList>
            <person name="Gilroy R."/>
        </authorList>
    </citation>
    <scope>NUCLEOTIDE SEQUENCE</scope>
    <source>
        <strain evidence="3">ChiSxjej3B15-24422</strain>
    </source>
</reference>
<protein>
    <submittedName>
        <fullName evidence="3">GGDEF domain-containing protein</fullName>
    </submittedName>
</protein>
<dbReference type="EMBL" id="DXDD01000007">
    <property type="protein sequence ID" value="HIY59208.1"/>
    <property type="molecule type" value="Genomic_DNA"/>
</dbReference>
<dbReference type="SMART" id="SM00267">
    <property type="entry name" value="GGDEF"/>
    <property type="match status" value="1"/>
</dbReference>
<proteinExistence type="predicted"/>
<gene>
    <name evidence="3" type="ORF">H9831_00765</name>
</gene>
<comment type="caution">
    <text evidence="3">The sequence shown here is derived from an EMBL/GenBank/DDBJ whole genome shotgun (WGS) entry which is preliminary data.</text>
</comment>
<feature type="transmembrane region" description="Helical" evidence="1">
    <location>
        <begin position="116"/>
        <end position="134"/>
    </location>
</feature>
<feature type="transmembrane region" description="Helical" evidence="1">
    <location>
        <begin position="34"/>
        <end position="55"/>
    </location>
</feature>
<dbReference type="InterPro" id="IPR000160">
    <property type="entry name" value="GGDEF_dom"/>
</dbReference>
<dbReference type="Gene3D" id="3.30.70.270">
    <property type="match status" value="1"/>
</dbReference>
<accession>A0A9D1YMU8</accession>
<dbReference type="PANTHER" id="PTHR45138">
    <property type="entry name" value="REGULATORY COMPONENTS OF SENSORY TRANSDUCTION SYSTEM"/>
    <property type="match status" value="1"/>
</dbReference>
<dbReference type="InterPro" id="IPR043128">
    <property type="entry name" value="Rev_trsase/Diguanyl_cyclase"/>
</dbReference>
<organism evidence="3 4">
    <name type="scientific">Candidatus Eisenbergiella pullistercoris</name>
    <dbReference type="NCBI Taxonomy" id="2838555"/>
    <lineage>
        <taxon>Bacteria</taxon>
        <taxon>Bacillati</taxon>
        <taxon>Bacillota</taxon>
        <taxon>Clostridia</taxon>
        <taxon>Lachnospirales</taxon>
        <taxon>Lachnospiraceae</taxon>
        <taxon>Eisenbergiella</taxon>
    </lineage>
</organism>
<feature type="domain" description="GGDEF" evidence="2">
    <location>
        <begin position="247"/>
        <end position="371"/>
    </location>
</feature>
<dbReference type="InterPro" id="IPR029787">
    <property type="entry name" value="Nucleotide_cyclase"/>
</dbReference>
<name>A0A9D1YMU8_9FIRM</name>
<feature type="transmembrane region" description="Helical" evidence="1">
    <location>
        <begin position="155"/>
        <end position="178"/>
    </location>
</feature>
<dbReference type="Proteomes" id="UP000824007">
    <property type="component" value="Unassembled WGS sequence"/>
</dbReference>
<keyword evidence="1" id="KW-0472">Membrane</keyword>
<keyword evidence="1" id="KW-0812">Transmembrane</keyword>
<dbReference type="Pfam" id="PF00990">
    <property type="entry name" value="GGDEF"/>
    <property type="match status" value="1"/>
</dbReference>
<keyword evidence="1" id="KW-1133">Transmembrane helix</keyword>
<sequence length="371" mass="42661">MPIIQYLPALELLFFNLFSIDRCCHRKYSFLKTFLTLFLFSAVLFGISCAFAEELSFRGDGSLSLYGLVFMIPFRFLYKEKLPLLVIISCTCWVYTLGILSLSIQIAGLLEPDRQILIWIVQNLLHLLTLVPFYKRLVPKYIFVIEHISVFEKHWYKYMVLNNCLCFLLLVALNGYFLKEEASLGKILILLLLLSTICVSFLILHQIVLDAIKINELKQEVSHDPLTGLRNRSQLWTDLQSVSKAGQTFSVLFMDLDRFKFINDRYGHITGDQYLKHFSRLSSDILADLGRVYRFGGDEFVAVCPGSIPQEILDRLKECREWGSGAPCPFNQVSIGVLLCEPPHSGVEEILQRVDRLMYQNKTARSSCRKA</sequence>
<dbReference type="SUPFAM" id="SSF55073">
    <property type="entry name" value="Nucleotide cyclase"/>
    <property type="match status" value="1"/>
</dbReference>
<evidence type="ECO:0000313" key="3">
    <source>
        <dbReference type="EMBL" id="HIY59208.1"/>
    </source>
</evidence>
<reference evidence="3" key="1">
    <citation type="journal article" date="2021" name="PeerJ">
        <title>Extensive microbial diversity within the chicken gut microbiome revealed by metagenomics and culture.</title>
        <authorList>
            <person name="Gilroy R."/>
            <person name="Ravi A."/>
            <person name="Getino M."/>
            <person name="Pursley I."/>
            <person name="Horton D.L."/>
            <person name="Alikhan N.F."/>
            <person name="Baker D."/>
            <person name="Gharbi K."/>
            <person name="Hall N."/>
            <person name="Watson M."/>
            <person name="Adriaenssens E.M."/>
            <person name="Foster-Nyarko E."/>
            <person name="Jarju S."/>
            <person name="Secka A."/>
            <person name="Antonio M."/>
            <person name="Oren A."/>
            <person name="Chaudhuri R.R."/>
            <person name="La Ragione R."/>
            <person name="Hildebrand F."/>
            <person name="Pallen M.J."/>
        </authorList>
    </citation>
    <scope>NUCLEOTIDE SEQUENCE</scope>
    <source>
        <strain evidence="3">ChiSxjej3B15-24422</strain>
    </source>
</reference>
<dbReference type="PANTHER" id="PTHR45138:SF9">
    <property type="entry name" value="DIGUANYLATE CYCLASE DGCM-RELATED"/>
    <property type="match status" value="1"/>
</dbReference>